<dbReference type="SUPFAM" id="SSF51338">
    <property type="entry name" value="Composite domain of metallo-dependent hydrolases"/>
    <property type="match status" value="1"/>
</dbReference>
<keyword evidence="3 5" id="KW-0378">Hydrolase</keyword>
<dbReference type="NCBIfam" id="TIGR00221">
    <property type="entry name" value="nagA"/>
    <property type="match status" value="1"/>
</dbReference>
<feature type="binding site" evidence="8">
    <location>
        <position position="217"/>
    </location>
    <ligand>
        <name>Zn(2+)</name>
        <dbReference type="ChEBI" id="CHEBI:29105"/>
    </ligand>
</feature>
<feature type="active site" description="Proton donor/acceptor" evidence="6">
    <location>
        <position position="274"/>
    </location>
</feature>
<dbReference type="InterPro" id="IPR011059">
    <property type="entry name" value="Metal-dep_hydrolase_composite"/>
</dbReference>
<dbReference type="Proteomes" id="UP000199012">
    <property type="component" value="Unassembled WGS sequence"/>
</dbReference>
<dbReference type="PANTHER" id="PTHR11113:SF14">
    <property type="entry name" value="N-ACETYLGLUCOSAMINE-6-PHOSPHATE DEACETYLASE"/>
    <property type="match status" value="1"/>
</dbReference>
<organism evidence="10 11">
    <name type="scientific">Cellulomonas marina</name>
    <dbReference type="NCBI Taxonomy" id="988821"/>
    <lineage>
        <taxon>Bacteria</taxon>
        <taxon>Bacillati</taxon>
        <taxon>Actinomycetota</taxon>
        <taxon>Actinomycetes</taxon>
        <taxon>Micrococcales</taxon>
        <taxon>Cellulomonadaceae</taxon>
        <taxon>Cellulomonas</taxon>
    </lineage>
</organism>
<feature type="binding site" evidence="7">
    <location>
        <begin position="220"/>
        <end position="221"/>
    </location>
    <ligand>
        <name>substrate</name>
    </ligand>
</feature>
<dbReference type="RefSeq" id="WP_175499286.1">
    <property type="nucleotide sequence ID" value="NZ_BONM01000031.1"/>
</dbReference>
<evidence type="ECO:0000259" key="9">
    <source>
        <dbReference type="Pfam" id="PF01979"/>
    </source>
</evidence>
<dbReference type="Gene3D" id="3.20.20.140">
    <property type="entry name" value="Metal-dependent hydrolases"/>
    <property type="match status" value="1"/>
</dbReference>
<feature type="binding site" evidence="8">
    <location>
        <position position="130"/>
    </location>
    <ligand>
        <name>Zn(2+)</name>
        <dbReference type="ChEBI" id="CHEBI:29105"/>
    </ligand>
</feature>
<accession>A0A1I0WTL8</accession>
<dbReference type="AlphaFoldDB" id="A0A1I0WTL8"/>
<dbReference type="Gene3D" id="2.30.40.10">
    <property type="entry name" value="Urease, subunit C, domain 1"/>
    <property type="match status" value="1"/>
</dbReference>
<protein>
    <submittedName>
        <fullName evidence="10">N-acetylglucosamine-6-phosphate deacetylase</fullName>
    </submittedName>
</protein>
<keyword evidence="4 5" id="KW-0119">Carbohydrate metabolism</keyword>
<feature type="domain" description="Amidohydrolase-related" evidence="9">
    <location>
        <begin position="55"/>
        <end position="379"/>
    </location>
</feature>
<dbReference type="Pfam" id="PF01979">
    <property type="entry name" value="Amidohydro_1"/>
    <property type="match status" value="1"/>
</dbReference>
<dbReference type="GO" id="GO:0008448">
    <property type="term" value="F:N-acetylglucosamine-6-phosphate deacetylase activity"/>
    <property type="evidence" value="ECO:0007669"/>
    <property type="project" value="InterPro"/>
</dbReference>
<evidence type="ECO:0000256" key="5">
    <source>
        <dbReference type="PIRNR" id="PIRNR038994"/>
    </source>
</evidence>
<keyword evidence="2 8" id="KW-0479">Metal-binding</keyword>
<comment type="similarity">
    <text evidence="1 5">Belongs to the metallo-dependent hydrolases superfamily. NagA family.</text>
</comment>
<dbReference type="SUPFAM" id="SSF51556">
    <property type="entry name" value="Metallo-dependent hydrolases"/>
    <property type="match status" value="1"/>
</dbReference>
<evidence type="ECO:0000313" key="11">
    <source>
        <dbReference type="Proteomes" id="UP000199012"/>
    </source>
</evidence>
<proteinExistence type="inferred from homology"/>
<feature type="binding site" evidence="7">
    <location>
        <position position="252"/>
    </location>
    <ligand>
        <name>substrate</name>
    </ligand>
</feature>
<evidence type="ECO:0000256" key="3">
    <source>
        <dbReference type="ARBA" id="ARBA00022801"/>
    </source>
</evidence>
<gene>
    <name evidence="10" type="ORF">SAMN05421867_103233</name>
</gene>
<dbReference type="EMBL" id="FOKA01000003">
    <property type="protein sequence ID" value="SFA92099.1"/>
    <property type="molecule type" value="Genomic_DNA"/>
</dbReference>
<dbReference type="InterPro" id="IPR032466">
    <property type="entry name" value="Metal_Hydrolase"/>
</dbReference>
<comment type="cofactor">
    <cofactor evidence="8">
        <name>a divalent metal cation</name>
        <dbReference type="ChEBI" id="CHEBI:60240"/>
    </cofactor>
    <text evidence="8">Binds 1 divalent metal cation per subunit.</text>
</comment>
<dbReference type="GO" id="GO:0046872">
    <property type="term" value="F:metal ion binding"/>
    <property type="evidence" value="ECO:0007669"/>
    <property type="project" value="UniProtKB-KW"/>
</dbReference>
<feature type="binding site" evidence="8">
    <location>
        <position position="196"/>
    </location>
    <ligand>
        <name>Zn(2+)</name>
        <dbReference type="ChEBI" id="CHEBI:29105"/>
    </ligand>
</feature>
<dbReference type="PANTHER" id="PTHR11113">
    <property type="entry name" value="N-ACETYLGLUCOSAMINE-6-PHOSPHATE DEACETYLASE"/>
    <property type="match status" value="1"/>
</dbReference>
<keyword evidence="11" id="KW-1185">Reference proteome</keyword>
<evidence type="ECO:0000256" key="4">
    <source>
        <dbReference type="ARBA" id="ARBA00023277"/>
    </source>
</evidence>
<evidence type="ECO:0000256" key="7">
    <source>
        <dbReference type="PIRSR" id="PIRSR038994-2"/>
    </source>
</evidence>
<reference evidence="10 11" key="1">
    <citation type="submission" date="2016-10" db="EMBL/GenBank/DDBJ databases">
        <authorList>
            <person name="de Groot N.N."/>
        </authorList>
    </citation>
    <scope>NUCLEOTIDE SEQUENCE [LARGE SCALE GENOMIC DNA]</scope>
    <source>
        <strain evidence="10 11">CGMCC 4.6945</strain>
    </source>
</reference>
<dbReference type="GO" id="GO:0006046">
    <property type="term" value="P:N-acetylglucosamine catabolic process"/>
    <property type="evidence" value="ECO:0007669"/>
    <property type="project" value="TreeGrafter"/>
</dbReference>
<feature type="binding site" evidence="7">
    <location>
        <position position="228"/>
    </location>
    <ligand>
        <name>substrate</name>
    </ligand>
</feature>
<dbReference type="STRING" id="988821.SAMN05421867_103233"/>
<evidence type="ECO:0000256" key="8">
    <source>
        <dbReference type="PIRSR" id="PIRSR038994-3"/>
    </source>
</evidence>
<evidence type="ECO:0000256" key="2">
    <source>
        <dbReference type="ARBA" id="ARBA00022723"/>
    </source>
</evidence>
<evidence type="ECO:0000256" key="1">
    <source>
        <dbReference type="ARBA" id="ARBA00010716"/>
    </source>
</evidence>
<evidence type="ECO:0000313" key="10">
    <source>
        <dbReference type="EMBL" id="SFA92099.1"/>
    </source>
</evidence>
<evidence type="ECO:0000256" key="6">
    <source>
        <dbReference type="PIRSR" id="PIRSR038994-1"/>
    </source>
</evidence>
<dbReference type="PIRSF" id="PIRSF038994">
    <property type="entry name" value="NagA"/>
    <property type="match status" value="1"/>
</dbReference>
<sequence length="382" mass="38521">MSSTLLTHAHRVDADGEVPDGWLLVEDGRIAATGTGGTPDGHVRIGEVLDLGGALVVPGFVDLHGHGGGGASYDDGPEAARAALAAHRAHGTTRAVLSLVARPVEELARTLRMVAALAGEDPLVLGSHLEGPWLSPERHGAHEVRHLRAPLAEDVDALLDAAAGTLRQVTLAPELPGAAAAVDRLVRAGVRVAVGHTETDAAGAAAAFDAGATLLTHAFNAMPGIHHRAPGPVVAALRDPRVTLEVVLDGHHVDPALVAVLAAAAPGRLALVSDAMAGAGAPDGGYRLGGLDVLVRGGVATLVGGTTIAGSTLTLDTALRLAVTEVGLDLATAVTALTATPARVLGLDDRLGRLRPGLAADLVVLGPALAVEGVWADGRRLR</sequence>
<feature type="binding site" evidence="7">
    <location>
        <begin position="308"/>
        <end position="310"/>
    </location>
    <ligand>
        <name>substrate</name>
    </ligand>
</feature>
<dbReference type="InterPro" id="IPR006680">
    <property type="entry name" value="Amidohydro-rel"/>
</dbReference>
<feature type="binding site" evidence="7">
    <location>
        <position position="141"/>
    </location>
    <ligand>
        <name>substrate</name>
    </ligand>
</feature>
<name>A0A1I0WTL8_9CELL</name>
<dbReference type="InterPro" id="IPR003764">
    <property type="entry name" value="GlcNAc_6-P_deAcase"/>
</dbReference>